<evidence type="ECO:0000313" key="4">
    <source>
        <dbReference type="Proteomes" id="UP001049518"/>
    </source>
</evidence>
<feature type="domain" description="Thiolase C-terminal" evidence="2">
    <location>
        <begin position="247"/>
        <end position="363"/>
    </location>
</feature>
<evidence type="ECO:0000259" key="2">
    <source>
        <dbReference type="Pfam" id="PF22691"/>
    </source>
</evidence>
<protein>
    <submittedName>
        <fullName evidence="3">Thiolase family protein</fullName>
    </submittedName>
</protein>
<dbReference type="InterPro" id="IPR055140">
    <property type="entry name" value="Thiolase_C_2"/>
</dbReference>
<evidence type="ECO:0000313" key="3">
    <source>
        <dbReference type="EMBL" id="QXJ23281.1"/>
    </source>
</evidence>
<dbReference type="PANTHER" id="PTHR42870">
    <property type="entry name" value="ACETYL-COA C-ACETYLTRANSFERASE"/>
    <property type="match status" value="1"/>
</dbReference>
<dbReference type="PIRSF" id="PIRSF000429">
    <property type="entry name" value="Ac-CoA_Ac_transf"/>
    <property type="match status" value="1"/>
</dbReference>
<feature type="domain" description="Thiolase N-terminal" evidence="1">
    <location>
        <begin position="10"/>
        <end position="221"/>
    </location>
</feature>
<dbReference type="InterPro" id="IPR002155">
    <property type="entry name" value="Thiolase"/>
</dbReference>
<accession>A0ABX8QWV6</accession>
<dbReference type="Proteomes" id="UP001049518">
    <property type="component" value="Chromosome"/>
</dbReference>
<dbReference type="InterPro" id="IPR016039">
    <property type="entry name" value="Thiolase-like"/>
</dbReference>
<proteinExistence type="predicted"/>
<dbReference type="CDD" id="cd00829">
    <property type="entry name" value="SCP-x_thiolase"/>
    <property type="match status" value="1"/>
</dbReference>
<gene>
    <name evidence="3" type="ORF">AGRA3207_004417</name>
</gene>
<dbReference type="Gene3D" id="3.40.47.10">
    <property type="match status" value="1"/>
</dbReference>
<dbReference type="EMBL" id="CP059572">
    <property type="protein sequence ID" value="QXJ23281.1"/>
    <property type="molecule type" value="Genomic_DNA"/>
</dbReference>
<reference evidence="3" key="1">
    <citation type="submission" date="2020-07" db="EMBL/GenBank/DDBJ databases">
        <authorList>
            <person name="Tarantini F.S."/>
            <person name="Hong K.W."/>
            <person name="Chan K.G."/>
        </authorList>
    </citation>
    <scope>NUCLEOTIDE SEQUENCE</scope>
    <source>
        <strain evidence="3">32-07</strain>
    </source>
</reference>
<dbReference type="PANTHER" id="PTHR42870:SF1">
    <property type="entry name" value="NON-SPECIFIC LIPID-TRANSFER PROTEIN-LIKE 2"/>
    <property type="match status" value="1"/>
</dbReference>
<dbReference type="InterPro" id="IPR020616">
    <property type="entry name" value="Thiolase_N"/>
</dbReference>
<sequence>MQHESAEIAIVGVGQSDFRALYAATDRPRDAYALAAGALREAIEDCGIGKDEIDGLLCSRVEYNRLATVLGLQHPRFVHDLEGSGRMSGVALQEAVALIANGTADVVACVYGNNGRSARMRYGGEGGGPTVAYDEMYGMTSPGAYVAMMYQRYRAMYGADEDALAPLAINNRRHAALNPVAVFQEEITREDYLGSRFIAEPLRLLDYCIINDGAVAFIVTSMERARSLRKPPVRVAATAGMAHLTNYYTAEDFFYSACQDVASRLYRRTGIAPEDVDCLQIYDNFTPTIVFTLEGFNHAPRGEGWRWADEKKIRHDGPRPLNTAGGHTGESYMQGWAHHVEAVRQLRGEAGARQVPGCTTAQYMCASPIVTSHILTNDGHILTHDGAATR</sequence>
<dbReference type="Pfam" id="PF22691">
    <property type="entry name" value="Thiolase_C_1"/>
    <property type="match status" value="1"/>
</dbReference>
<dbReference type="Pfam" id="PF00108">
    <property type="entry name" value="Thiolase_N"/>
    <property type="match status" value="1"/>
</dbReference>
<dbReference type="SUPFAM" id="SSF53901">
    <property type="entry name" value="Thiolase-like"/>
    <property type="match status" value="1"/>
</dbReference>
<evidence type="ECO:0000259" key="1">
    <source>
        <dbReference type="Pfam" id="PF00108"/>
    </source>
</evidence>
<dbReference type="RefSeq" id="WP_231328963.1">
    <property type="nucleotide sequence ID" value="NZ_CP059572.1"/>
</dbReference>
<name>A0ABX8QWV6_9ACTN</name>
<organism evidence="3 4">
    <name type="scientific">Actinomadura graeca</name>
    <dbReference type="NCBI Taxonomy" id="2750812"/>
    <lineage>
        <taxon>Bacteria</taxon>
        <taxon>Bacillati</taxon>
        <taxon>Actinomycetota</taxon>
        <taxon>Actinomycetes</taxon>
        <taxon>Streptosporangiales</taxon>
        <taxon>Thermomonosporaceae</taxon>
        <taxon>Actinomadura</taxon>
    </lineage>
</organism>
<keyword evidence="4" id="KW-1185">Reference proteome</keyword>